<dbReference type="AlphaFoldDB" id="A0A2A3E810"/>
<dbReference type="EMBL" id="KZ288345">
    <property type="protein sequence ID" value="PBC27644.1"/>
    <property type="molecule type" value="Genomic_DNA"/>
</dbReference>
<evidence type="ECO:0000256" key="13">
    <source>
        <dbReference type="ARBA" id="ARBA00083541"/>
    </source>
</evidence>
<evidence type="ECO:0000256" key="4">
    <source>
        <dbReference type="ARBA" id="ARBA00022664"/>
    </source>
</evidence>
<evidence type="ECO:0000256" key="6">
    <source>
        <dbReference type="ARBA" id="ARBA00022723"/>
    </source>
</evidence>
<dbReference type="FunFam" id="3.60.10.10:FF:000018">
    <property type="entry name" value="2',5'-phosphodiesterase 12"/>
    <property type="match status" value="1"/>
</dbReference>
<feature type="domain" description="2',5'-phosphodiesterase 12-like N-terminal" evidence="15">
    <location>
        <begin position="120"/>
        <end position="207"/>
    </location>
</feature>
<dbReference type="InterPro" id="IPR005135">
    <property type="entry name" value="Endo/exonuclease/phosphatase"/>
</dbReference>
<keyword evidence="11" id="KW-0496">Mitochondrion</keyword>
<dbReference type="Proteomes" id="UP000242457">
    <property type="component" value="Unassembled WGS sequence"/>
</dbReference>
<evidence type="ECO:0000259" key="15">
    <source>
        <dbReference type="Pfam" id="PF21171"/>
    </source>
</evidence>
<keyword evidence="6" id="KW-0479">Metal-binding</keyword>
<keyword evidence="8" id="KW-0269">Exonuclease</keyword>
<dbReference type="PANTHER" id="PTHR12121:SF37">
    <property type="entry name" value="2',5'-PHOSPHODIESTERASE 12"/>
    <property type="match status" value="1"/>
</dbReference>
<dbReference type="InterPro" id="IPR036691">
    <property type="entry name" value="Endo/exonu/phosph_ase_sf"/>
</dbReference>
<proteinExistence type="predicted"/>
<name>A0A2A3E810_APICC</name>
<dbReference type="InterPro" id="IPR050410">
    <property type="entry name" value="CCR4/nocturin_mRNA_transcr"/>
</dbReference>
<dbReference type="GO" id="GO:0046872">
    <property type="term" value="F:metal ion binding"/>
    <property type="evidence" value="ECO:0007669"/>
    <property type="project" value="UniProtKB-KW"/>
</dbReference>
<evidence type="ECO:0000256" key="1">
    <source>
        <dbReference type="ARBA" id="ARBA00001946"/>
    </source>
</evidence>
<reference evidence="16 17" key="1">
    <citation type="submission" date="2014-07" db="EMBL/GenBank/DDBJ databases">
        <title>Genomic and transcriptomic analysis on Apis cerana provide comprehensive insights into honey bee biology.</title>
        <authorList>
            <person name="Diao Q."/>
            <person name="Sun L."/>
            <person name="Zheng H."/>
            <person name="Zheng H."/>
            <person name="Xu S."/>
            <person name="Wang S."/>
            <person name="Zeng Z."/>
            <person name="Hu F."/>
            <person name="Su S."/>
            <person name="Wu J."/>
        </authorList>
    </citation>
    <scope>NUCLEOTIDE SEQUENCE [LARGE SCALE GENOMIC DNA]</scope>
    <source>
        <tissue evidence="16">Pupae without intestine</tissue>
    </source>
</reference>
<dbReference type="GO" id="GO:0005759">
    <property type="term" value="C:mitochondrial matrix"/>
    <property type="evidence" value="ECO:0007669"/>
    <property type="project" value="UniProtKB-SubCell"/>
</dbReference>
<dbReference type="Pfam" id="PF03372">
    <property type="entry name" value="Exo_endo_phos"/>
    <property type="match status" value="1"/>
</dbReference>
<evidence type="ECO:0000256" key="11">
    <source>
        <dbReference type="ARBA" id="ARBA00023128"/>
    </source>
</evidence>
<dbReference type="OrthoDB" id="412787at2759"/>
<sequence length="551" mass="64262">MNEAILFHEEGSKQFKMTFRYINPVLNVDRQFNFQRQVDESINYFIQRIYKNIHTYLIKTIYKKRKKHNEIIQINDNEIKFIKNHSILNGDLTCKSILENSADIKLVIFDTEYVLKQNVPYILKIELPMSILVGFPIYPSKFEGININKVNSIFTWYKKENEKWIHVGEGFFYFPTISDVGCQLKISCIPKNNMEYGPPVEIISNNIVQIGPGLCPFDIRHVFTKNKLCNKKVTSYNILANIYSETSVSKDTLYPYCPHYALSMDYRKLLILKELIGYNSDIICLQEVDAKIYKNDLQVLLTTLNYNSVYNLKNDLREGLAIFYNEEKFDKLSHNYSVISQDINNLNEFNTVWSQIQNVNTKETFLNRNTIIQLIVLRSKENNEILIVGNTHLYFRLKADHIRLLQAYYGLLYLHTFSKKIKKENPECNVSILYCGDFNSTPQSAVYQLMTQNYVNDDHSDWISDPQEHVQNISIKHDLNLASACGIPEYTNYTATFSGCLDYIFYQTDYLAVEQVIPMPSKQELSIYEGLPSIVSPSDHIALCVDLKWLK</sequence>
<keyword evidence="9" id="KW-0460">Magnesium</keyword>
<evidence type="ECO:0000256" key="10">
    <source>
        <dbReference type="ARBA" id="ARBA00022946"/>
    </source>
</evidence>
<dbReference type="STRING" id="94128.A0A2A3E810"/>
<evidence type="ECO:0000256" key="2">
    <source>
        <dbReference type="ARBA" id="ARBA00004305"/>
    </source>
</evidence>
<keyword evidence="3" id="KW-0597">Phosphoprotein</keyword>
<dbReference type="Pfam" id="PF21171">
    <property type="entry name" value="PDE12-like_N"/>
    <property type="match status" value="1"/>
</dbReference>
<evidence type="ECO:0000256" key="9">
    <source>
        <dbReference type="ARBA" id="ARBA00022842"/>
    </source>
</evidence>
<evidence type="ECO:0000256" key="3">
    <source>
        <dbReference type="ARBA" id="ARBA00022553"/>
    </source>
</evidence>
<comment type="subcellular location">
    <subcellularLocation>
        <location evidence="2">Mitochondrion matrix</location>
    </subcellularLocation>
</comment>
<evidence type="ECO:0000313" key="16">
    <source>
        <dbReference type="EMBL" id="PBC27644.1"/>
    </source>
</evidence>
<evidence type="ECO:0000313" key="17">
    <source>
        <dbReference type="Proteomes" id="UP000242457"/>
    </source>
</evidence>
<evidence type="ECO:0000259" key="14">
    <source>
        <dbReference type="Pfam" id="PF03372"/>
    </source>
</evidence>
<feature type="domain" description="Endonuclease/exonuclease/phosphatase" evidence="14">
    <location>
        <begin position="236"/>
        <end position="540"/>
    </location>
</feature>
<evidence type="ECO:0000256" key="7">
    <source>
        <dbReference type="ARBA" id="ARBA00022801"/>
    </source>
</evidence>
<keyword evidence="10" id="KW-0809">Transit peptide</keyword>
<evidence type="ECO:0000256" key="8">
    <source>
        <dbReference type="ARBA" id="ARBA00022839"/>
    </source>
</evidence>
<organism evidence="16 17">
    <name type="scientific">Apis cerana cerana</name>
    <name type="common">Oriental honeybee</name>
    <dbReference type="NCBI Taxonomy" id="94128"/>
    <lineage>
        <taxon>Eukaryota</taxon>
        <taxon>Metazoa</taxon>
        <taxon>Ecdysozoa</taxon>
        <taxon>Arthropoda</taxon>
        <taxon>Hexapoda</taxon>
        <taxon>Insecta</taxon>
        <taxon>Pterygota</taxon>
        <taxon>Neoptera</taxon>
        <taxon>Endopterygota</taxon>
        <taxon>Hymenoptera</taxon>
        <taxon>Apocrita</taxon>
        <taxon>Aculeata</taxon>
        <taxon>Apoidea</taxon>
        <taxon>Anthophila</taxon>
        <taxon>Apidae</taxon>
        <taxon>Apis</taxon>
    </lineage>
</organism>
<dbReference type="GO" id="GO:0006397">
    <property type="term" value="P:mRNA processing"/>
    <property type="evidence" value="ECO:0007669"/>
    <property type="project" value="UniProtKB-KW"/>
</dbReference>
<keyword evidence="7" id="KW-0378">Hydrolase</keyword>
<dbReference type="PANTHER" id="PTHR12121">
    <property type="entry name" value="CARBON CATABOLITE REPRESSOR PROTEIN 4"/>
    <property type="match status" value="1"/>
</dbReference>
<dbReference type="Gene3D" id="3.60.10.10">
    <property type="entry name" value="Endonuclease/exonuclease/phosphatase"/>
    <property type="match status" value="1"/>
</dbReference>
<keyword evidence="17" id="KW-1185">Reference proteome</keyword>
<dbReference type="SUPFAM" id="SSF56219">
    <property type="entry name" value="DNase I-like"/>
    <property type="match status" value="1"/>
</dbReference>
<accession>A0A2A3E810</accession>
<dbReference type="InterPro" id="IPR048821">
    <property type="entry name" value="PDE12-like_N"/>
</dbReference>
<gene>
    <name evidence="16" type="ORF">APICC_00805</name>
</gene>
<comment type="cofactor">
    <cofactor evidence="1">
        <name>Mg(2+)</name>
        <dbReference type="ChEBI" id="CHEBI:18420"/>
    </cofactor>
</comment>
<dbReference type="GO" id="GO:0004535">
    <property type="term" value="F:poly(A)-specific ribonuclease activity"/>
    <property type="evidence" value="ECO:0007669"/>
    <property type="project" value="UniProtKB-ARBA"/>
</dbReference>
<keyword evidence="4" id="KW-0507">mRNA processing</keyword>
<evidence type="ECO:0000256" key="5">
    <source>
        <dbReference type="ARBA" id="ARBA00022722"/>
    </source>
</evidence>
<dbReference type="GO" id="GO:0000288">
    <property type="term" value="P:nuclear-transcribed mRNA catabolic process, deadenylation-dependent decay"/>
    <property type="evidence" value="ECO:0007669"/>
    <property type="project" value="TreeGrafter"/>
</dbReference>
<protein>
    <recommendedName>
        <fullName evidence="12">2',5'-phosphodiesterase 12</fullName>
    </recommendedName>
    <alternativeName>
        <fullName evidence="13">Mitochondrial deadenylase</fullName>
    </alternativeName>
</protein>
<evidence type="ECO:0000256" key="12">
    <source>
        <dbReference type="ARBA" id="ARBA00072755"/>
    </source>
</evidence>
<keyword evidence="5" id="KW-0540">Nuclease</keyword>